<sequence>MNQITSITTSSVIQAADCLKAGQLLAYPTESVWGIGCDPYNEAAVQQILAIKNRPQAKGMIVITDNVERLAPLLASLNEMQRAPILESWQTDSEHTDLQYQQAHTWLLPIPQALANRIPAWITGQHPTVAVRVIAHPIIRGLCQQLVSPHNPFGLVVSTSCNPSGQPPATTFTEAHHYFGEQISYLQADTLGYTLPSQIRDAMTGSILR</sequence>
<dbReference type="PANTHER" id="PTHR17490">
    <property type="entry name" value="SUA5"/>
    <property type="match status" value="1"/>
</dbReference>
<keyword evidence="2 9" id="KW-0963">Cytoplasm</keyword>
<name>A0ABM6A1X5_9GAMM</name>
<evidence type="ECO:0000256" key="7">
    <source>
        <dbReference type="ARBA" id="ARBA00022840"/>
    </source>
</evidence>
<dbReference type="HAMAP" id="MF_01852">
    <property type="entry name" value="TsaC"/>
    <property type="match status" value="1"/>
</dbReference>
<proteinExistence type="inferred from homology"/>
<reference evidence="11 12" key="1">
    <citation type="submission" date="2016-03" db="EMBL/GenBank/DDBJ databases">
        <title>Genome sequencing of Psychrobacter alimentarius PAMC 27889.</title>
        <authorList>
            <person name="Lee J."/>
            <person name="Kim O.-S."/>
        </authorList>
    </citation>
    <scope>NUCLEOTIDE SEQUENCE [LARGE SCALE GENOMIC DNA]</scope>
    <source>
        <strain evidence="11 12">PAMC 27889</strain>
    </source>
</reference>
<evidence type="ECO:0000256" key="4">
    <source>
        <dbReference type="ARBA" id="ARBA00022694"/>
    </source>
</evidence>
<comment type="catalytic activity">
    <reaction evidence="8 9">
        <text>L-threonine + hydrogencarbonate + ATP = L-threonylcarbamoyladenylate + diphosphate + H2O</text>
        <dbReference type="Rhea" id="RHEA:36407"/>
        <dbReference type="ChEBI" id="CHEBI:15377"/>
        <dbReference type="ChEBI" id="CHEBI:17544"/>
        <dbReference type="ChEBI" id="CHEBI:30616"/>
        <dbReference type="ChEBI" id="CHEBI:33019"/>
        <dbReference type="ChEBI" id="CHEBI:57926"/>
        <dbReference type="ChEBI" id="CHEBI:73682"/>
        <dbReference type="EC" id="2.7.7.87"/>
    </reaction>
</comment>
<keyword evidence="3 9" id="KW-0808">Transferase</keyword>
<dbReference type="InterPro" id="IPR050156">
    <property type="entry name" value="TC-AMP_synthase_SUA5"/>
</dbReference>
<dbReference type="RefSeq" id="WP_062845760.1">
    <property type="nucleotide sequence ID" value="NZ_CP014945.1"/>
</dbReference>
<dbReference type="Proteomes" id="UP000076104">
    <property type="component" value="Chromosome"/>
</dbReference>
<comment type="function">
    <text evidence="9">Required for the formation of a threonylcarbamoyl group on adenosine at position 37 (t(6)A37) in tRNAs that read codons beginning with adenine. Catalyzes the conversion of L-threonine, HCO(3)(-)/CO(2) and ATP to give threonylcarbamoyl-AMP (TC-AMP) as the acyladenylate intermediate, with the release of diphosphate.</text>
</comment>
<protein>
    <recommendedName>
        <fullName evidence="9">Threonylcarbamoyl-AMP synthase</fullName>
        <shortName evidence="9">TC-AMP synthase</shortName>
        <ecNumber evidence="9">2.7.7.87</ecNumber>
    </recommendedName>
    <alternativeName>
        <fullName evidence="9">L-threonylcarbamoyladenylate synthase</fullName>
    </alternativeName>
    <alternativeName>
        <fullName evidence="9">t(6)A37 threonylcarbamoyladenosine biosynthesis protein TsaC</fullName>
    </alternativeName>
    <alternativeName>
        <fullName evidence="9">tRNA threonylcarbamoyladenosine biosynthesis protein TsaC</fullName>
    </alternativeName>
</protein>
<gene>
    <name evidence="9" type="primary">tsaC</name>
    <name evidence="11" type="ORF">A3K91_2722</name>
</gene>
<dbReference type="InterPro" id="IPR017945">
    <property type="entry name" value="DHBP_synth_RibB-like_a/b_dom"/>
</dbReference>
<keyword evidence="7 9" id="KW-0067">ATP-binding</keyword>
<evidence type="ECO:0000313" key="12">
    <source>
        <dbReference type="Proteomes" id="UP000076104"/>
    </source>
</evidence>
<keyword evidence="12" id="KW-1185">Reference proteome</keyword>
<dbReference type="Gene3D" id="3.90.870.10">
    <property type="entry name" value="DHBP synthase"/>
    <property type="match status" value="1"/>
</dbReference>
<evidence type="ECO:0000313" key="11">
    <source>
        <dbReference type="EMBL" id="AMT98289.1"/>
    </source>
</evidence>
<keyword evidence="4 9" id="KW-0819">tRNA processing</keyword>
<comment type="subcellular location">
    <subcellularLocation>
        <location evidence="1 9">Cytoplasm</location>
    </subcellularLocation>
</comment>
<accession>A0ABM6A1X5</accession>
<organism evidence="11 12">
    <name type="scientific">Psychrobacter alimentarius</name>
    <dbReference type="NCBI Taxonomy" id="261164"/>
    <lineage>
        <taxon>Bacteria</taxon>
        <taxon>Pseudomonadati</taxon>
        <taxon>Pseudomonadota</taxon>
        <taxon>Gammaproteobacteria</taxon>
        <taxon>Moraxellales</taxon>
        <taxon>Moraxellaceae</taxon>
        <taxon>Psychrobacter</taxon>
    </lineage>
</organism>
<evidence type="ECO:0000256" key="5">
    <source>
        <dbReference type="ARBA" id="ARBA00022695"/>
    </source>
</evidence>
<dbReference type="InterPro" id="IPR006070">
    <property type="entry name" value="Sua5-like_dom"/>
</dbReference>
<keyword evidence="5 9" id="KW-0548">Nucleotidyltransferase</keyword>
<dbReference type="GeneID" id="33059166"/>
<evidence type="ECO:0000256" key="1">
    <source>
        <dbReference type="ARBA" id="ARBA00004496"/>
    </source>
</evidence>
<dbReference type="EMBL" id="CP014945">
    <property type="protein sequence ID" value="AMT98289.1"/>
    <property type="molecule type" value="Genomic_DNA"/>
</dbReference>
<dbReference type="SUPFAM" id="SSF55821">
    <property type="entry name" value="YrdC/RibB"/>
    <property type="match status" value="1"/>
</dbReference>
<dbReference type="EC" id="2.7.7.87" evidence="9"/>
<keyword evidence="6 9" id="KW-0547">Nucleotide-binding</keyword>
<dbReference type="PROSITE" id="PS51163">
    <property type="entry name" value="YRDC"/>
    <property type="match status" value="1"/>
</dbReference>
<evidence type="ECO:0000256" key="8">
    <source>
        <dbReference type="ARBA" id="ARBA00048366"/>
    </source>
</evidence>
<evidence type="ECO:0000256" key="6">
    <source>
        <dbReference type="ARBA" id="ARBA00022741"/>
    </source>
</evidence>
<feature type="domain" description="YrdC-like" evidence="10">
    <location>
        <begin position="9"/>
        <end position="209"/>
    </location>
</feature>
<evidence type="ECO:0000256" key="3">
    <source>
        <dbReference type="ARBA" id="ARBA00022679"/>
    </source>
</evidence>
<evidence type="ECO:0000256" key="9">
    <source>
        <dbReference type="HAMAP-Rule" id="MF_01852"/>
    </source>
</evidence>
<evidence type="ECO:0000256" key="2">
    <source>
        <dbReference type="ARBA" id="ARBA00022490"/>
    </source>
</evidence>
<evidence type="ECO:0000259" key="10">
    <source>
        <dbReference type="PROSITE" id="PS51163"/>
    </source>
</evidence>
<dbReference type="Pfam" id="PF01300">
    <property type="entry name" value="Sua5_yciO_yrdC"/>
    <property type="match status" value="1"/>
</dbReference>
<dbReference type="PANTHER" id="PTHR17490:SF18">
    <property type="entry name" value="THREONYLCARBAMOYL-AMP SYNTHASE"/>
    <property type="match status" value="1"/>
</dbReference>
<comment type="similarity">
    <text evidence="9">Belongs to the SUA5 family. TsaC subfamily.</text>
</comment>
<dbReference type="InterPro" id="IPR023535">
    <property type="entry name" value="TC-AMP_synthase"/>
</dbReference>